<protein>
    <submittedName>
        <fullName evidence="1">Uncharacterized protein</fullName>
    </submittedName>
</protein>
<evidence type="ECO:0000313" key="1">
    <source>
        <dbReference type="EMBL" id="GAA4752990.1"/>
    </source>
</evidence>
<gene>
    <name evidence="1" type="ORF">GCM10025783_27330</name>
</gene>
<comment type="caution">
    <text evidence="1">The sequence shown here is derived from an EMBL/GenBank/DDBJ whole genome shotgun (WGS) entry which is preliminary data.</text>
</comment>
<dbReference type="Proteomes" id="UP001500121">
    <property type="component" value="Unassembled WGS sequence"/>
</dbReference>
<name>A0ABP8ZDS6_9MICO</name>
<sequence length="64" mass="6571">MFTVALVALVVLGIAAVWALAAVAVAFLAGGVIHARDHEDAPYGGFGMQRVTAPAATAPVRVRR</sequence>
<dbReference type="EMBL" id="BAABLP010000006">
    <property type="protein sequence ID" value="GAA4752990.1"/>
    <property type="molecule type" value="Genomic_DNA"/>
</dbReference>
<accession>A0ABP8ZDS6</accession>
<dbReference type="RefSeq" id="WP_345481846.1">
    <property type="nucleotide sequence ID" value="NZ_BAABLP010000006.1"/>
</dbReference>
<keyword evidence="2" id="KW-1185">Reference proteome</keyword>
<proteinExistence type="predicted"/>
<reference evidence="2" key="1">
    <citation type="journal article" date="2019" name="Int. J. Syst. Evol. Microbiol.">
        <title>The Global Catalogue of Microorganisms (GCM) 10K type strain sequencing project: providing services to taxonomists for standard genome sequencing and annotation.</title>
        <authorList>
            <consortium name="The Broad Institute Genomics Platform"/>
            <consortium name="The Broad Institute Genome Sequencing Center for Infectious Disease"/>
            <person name="Wu L."/>
            <person name="Ma J."/>
        </authorList>
    </citation>
    <scope>NUCLEOTIDE SEQUENCE [LARGE SCALE GENOMIC DNA]</scope>
    <source>
        <strain evidence="2">JCM 19015</strain>
    </source>
</reference>
<evidence type="ECO:0000313" key="2">
    <source>
        <dbReference type="Proteomes" id="UP001500121"/>
    </source>
</evidence>
<organism evidence="1 2">
    <name type="scientific">Amnibacterium soli</name>
    <dbReference type="NCBI Taxonomy" id="1282736"/>
    <lineage>
        <taxon>Bacteria</taxon>
        <taxon>Bacillati</taxon>
        <taxon>Actinomycetota</taxon>
        <taxon>Actinomycetes</taxon>
        <taxon>Micrococcales</taxon>
        <taxon>Microbacteriaceae</taxon>
        <taxon>Amnibacterium</taxon>
    </lineage>
</organism>